<dbReference type="Proteomes" id="UP000199550">
    <property type="component" value="Unassembled WGS sequence"/>
</dbReference>
<evidence type="ECO:0000313" key="2">
    <source>
        <dbReference type="Proteomes" id="UP000199550"/>
    </source>
</evidence>
<sequence length="210" mass="21616">MKNLLLSTVLIIVPVGLFAAGYNFLTPAQIVQAAAPSLGDMAHFVVITTDVQGVAATGDLPAAKARITDLETAWDDAQSTLRPNNTLAWGNVDGAIDGALTALRAKAPDGTTVTATLAALQTALADPAVGTAGGPLQTVSGVATTDGNGRALPCEVMLDQFRTALSQATIAPRDRATIDTLQAKGTERCNADDDTRADDFFAQGIALMTH</sequence>
<reference evidence="1 2" key="1">
    <citation type="submission" date="2016-10" db="EMBL/GenBank/DDBJ databases">
        <authorList>
            <person name="de Groot N.N."/>
        </authorList>
    </citation>
    <scope>NUCLEOTIDE SEQUENCE [LARGE SCALE GENOMIC DNA]</scope>
    <source>
        <strain evidence="1 2">DSM 16199</strain>
    </source>
</reference>
<dbReference type="STRING" id="195913.SAMN04488004_12635"/>
<accession>A0A1I4IHT5</accession>
<protein>
    <submittedName>
        <fullName evidence="1">Uncharacterized protein</fullName>
    </submittedName>
</protein>
<evidence type="ECO:0000313" key="1">
    <source>
        <dbReference type="EMBL" id="SFL53959.1"/>
    </source>
</evidence>
<dbReference type="AlphaFoldDB" id="A0A1I4IHT5"/>
<dbReference type="RefSeq" id="WP_090191355.1">
    <property type="nucleotide sequence ID" value="NZ_FOTF01000026.1"/>
</dbReference>
<dbReference type="OrthoDB" id="7861013at2"/>
<proteinExistence type="predicted"/>
<keyword evidence="2" id="KW-1185">Reference proteome</keyword>
<gene>
    <name evidence="1" type="ORF">SAMN04488004_12635</name>
</gene>
<organism evidence="1 2">
    <name type="scientific">Loktanella salsilacus</name>
    <dbReference type="NCBI Taxonomy" id="195913"/>
    <lineage>
        <taxon>Bacteria</taxon>
        <taxon>Pseudomonadati</taxon>
        <taxon>Pseudomonadota</taxon>
        <taxon>Alphaproteobacteria</taxon>
        <taxon>Rhodobacterales</taxon>
        <taxon>Roseobacteraceae</taxon>
        <taxon>Loktanella</taxon>
    </lineage>
</organism>
<name>A0A1I4IHT5_9RHOB</name>
<dbReference type="EMBL" id="FOTF01000026">
    <property type="protein sequence ID" value="SFL53959.1"/>
    <property type="molecule type" value="Genomic_DNA"/>
</dbReference>